<keyword evidence="3" id="KW-0479">Metal-binding</keyword>
<dbReference type="EC" id="1.2.7.-" evidence="10"/>
<dbReference type="InterPro" id="IPR002869">
    <property type="entry name" value="Pyrv_flavodox_OxRed_cen"/>
</dbReference>
<sequence>MTTQFKYPGKKAAVDGNTAVSLCERDGTDAAGAYPITPSTQMGEYWAENAAKGYVNVSGRPLIFIEPEGEHAAAAVTAGLSMTGLRASNFSSGQGIAYMHESLYAAVGKRLTYVLNVGARAMTKATLNVHAGHDDYHCMDDTGFFQMFAKDAQSAADLNLVAHRVAELALTPGAIAQDGFLTTHLIESIQIPERELIAEFLGRPDDIIQTPTPAQRIIYGDTRRRIPELWDVDNPIMSGTVQNQDSYMQSVAAQRPYFFDHIADLTERAFDEFYALTGRRYERVQNYRTEDADYLILGQGSMIPTAEAVADYLRETRKIKVGVVDLLMFRPFPADLISRVLKGKKGVTILERLDQPLAVELPLMREVRATVSRCMENGRDVAQPAFPDLETYTAIQDAPALYSGSFGMGSRDLQPEGIIGAIENMLPEGSQRRFFYLSIDFLRDNPVSPKQRLHQENLEQAYPGIGDLAIRGSENPNLMPKNSITARMHSVGGWGAITTGKNLAMTLYDLLGFEIKANPKYGSEKKGQPTTYYLSAAPEPIRVNSEYFYVDVVLSPDPNVFLHTNALAGLKENGVFIIQSDQPSAAAVWKSIPEPYRRIIADKNIQLFYLDAFKIAREEASDPDLQLRMQGIAFQGAFFAASPVAEQAGLSNDRLIDAIHTQLKSKFGAKGARIVEENLAVVKRGFDEVKPVTHGEIEQPSEQSNGHSKEPHLPILLKSLPQGKTPLSDIHRFWEETGSFYARGMGNDIITDPFSGMGTMPAVTTAFRDMTGIRFQHPQWIAENCTACGSCYTVCPDTAIPGLVNEVSQVFDTVVDRVRKHGAELKHLPGAVRQVETNLRGILTEANENDNVSGMLDEAIGKTLRESKLETSDRDELKHEFEIFREELGEFQFALSRPYFTNKEDKSPGEGGLLSITVNPYTCKGCMECVEVCNDDALRTVTQTTESVETLRKNWDLWKDLPTTPKKYVRVDDIEEGIGALETILLEKENYSALASGDGACLGCGEKSVVHIFTATIEALMQPRVERHVAHLDELIQKLQQQIQAKLVHEIDVSDPKAIASIIDDIGNSDVTLAGIAGRVEKQNGGEPIDQQWLRHVTSLLGKLQELKWKYSDGVTGRGRANAGILNATGCSSVWGSTYPFNPYPFPWSNHLFQDPCSVAMGVFEGHMAKMADGFRTIRMAEGELAGKPVDAESLTHFDWQQFTDEEWELCPPVVAIGGDGAMFDIGFQNLSRAMMSGKPIKVLILDTQVYSNTGGQACTSGFFGQISDMAQYGNAAKGKEEIRKEIGLIGMAHRTTYIMQSSIANPNHVIEGFIQGLKSRRPAMFTLYTPCQPEHGIGDDMSAHQAKLAVESRAYPLYRYNPDLGTTPQECLELDGNPAMEADWPTYELKYIENGRQKSMDLPMTFADFAATEIRFRKHYRAAPPDTWNDNMVPLAEYLELEEEDREGLFPYVWSVNRDQQLMRLLVANPIVRSCEDRRDFWKILKSMARVGEKQIDRGAIEAEIKRDVSNRIATGIMQMALGEGTGVDQEETTSASAMPALMPPASQPASGQPASGQPASSQPAAANGYMAPWIDTPKCTSCDECVNLNPHIFVYNDQKKAIIKDPQGGPFKDLVVAAERCTAGVIHPGMPKDHSEKGIEKLIARAEKYNS</sequence>
<feature type="region of interest" description="Disordered" evidence="8">
    <location>
        <begin position="1541"/>
        <end position="1566"/>
    </location>
</feature>
<evidence type="ECO:0000256" key="8">
    <source>
        <dbReference type="SAM" id="MobiDB-lite"/>
    </source>
</evidence>
<proteinExistence type="predicted"/>
<dbReference type="GO" id="GO:0016903">
    <property type="term" value="F:oxidoreductase activity, acting on the aldehyde or oxo group of donors"/>
    <property type="evidence" value="ECO:0007669"/>
    <property type="project" value="InterPro"/>
</dbReference>
<dbReference type="PANTHER" id="PTHR32154">
    <property type="entry name" value="PYRUVATE-FLAVODOXIN OXIDOREDUCTASE-RELATED"/>
    <property type="match status" value="1"/>
</dbReference>
<dbReference type="InterPro" id="IPR017900">
    <property type="entry name" value="4Fe4S_Fe_S_CS"/>
</dbReference>
<dbReference type="GO" id="GO:0044281">
    <property type="term" value="P:small molecule metabolic process"/>
    <property type="evidence" value="ECO:0007669"/>
    <property type="project" value="UniProtKB-ARBA"/>
</dbReference>
<organism evidence="10 11">
    <name type="scientific">Rubripirellula obstinata</name>
    <dbReference type="NCBI Taxonomy" id="406547"/>
    <lineage>
        <taxon>Bacteria</taxon>
        <taxon>Pseudomonadati</taxon>
        <taxon>Planctomycetota</taxon>
        <taxon>Planctomycetia</taxon>
        <taxon>Pirellulales</taxon>
        <taxon>Pirellulaceae</taxon>
        <taxon>Rubripirellula</taxon>
    </lineage>
</organism>
<keyword evidence="6" id="KW-0408">Iron</keyword>
<keyword evidence="11" id="KW-1185">Reference proteome</keyword>
<dbReference type="Gene3D" id="3.40.50.920">
    <property type="match status" value="1"/>
</dbReference>
<dbReference type="GO" id="GO:0051539">
    <property type="term" value="F:4 iron, 4 sulfur cluster binding"/>
    <property type="evidence" value="ECO:0007669"/>
    <property type="project" value="UniProtKB-KW"/>
</dbReference>
<dbReference type="Pfam" id="PF01558">
    <property type="entry name" value="POR"/>
    <property type="match status" value="1"/>
</dbReference>
<name>A0A5B1CHH3_9BACT</name>
<evidence type="ECO:0000256" key="1">
    <source>
        <dbReference type="ARBA" id="ARBA00022448"/>
    </source>
</evidence>
<protein>
    <submittedName>
        <fullName evidence="10">Pyruvate-flavodoxin oxidoreductase</fullName>
        <ecNumber evidence="10">1.2.7.-</ecNumber>
    </submittedName>
</protein>
<dbReference type="Pfam" id="PF02775">
    <property type="entry name" value="TPP_enzyme_C"/>
    <property type="match status" value="1"/>
</dbReference>
<dbReference type="Pfam" id="PF01855">
    <property type="entry name" value="POR_N"/>
    <property type="match status" value="1"/>
</dbReference>
<dbReference type="InterPro" id="IPR029061">
    <property type="entry name" value="THDP-binding"/>
</dbReference>
<evidence type="ECO:0000256" key="7">
    <source>
        <dbReference type="ARBA" id="ARBA00023014"/>
    </source>
</evidence>
<dbReference type="Gene3D" id="3.30.70.20">
    <property type="match status" value="2"/>
</dbReference>
<dbReference type="Gene3D" id="3.40.50.970">
    <property type="match status" value="2"/>
</dbReference>
<dbReference type="InterPro" id="IPR033412">
    <property type="entry name" value="PFOR_II"/>
</dbReference>
<gene>
    <name evidence="10" type="primary">nifJ</name>
    <name evidence="10" type="ORF">LF1_17080</name>
</gene>
<dbReference type="PANTHER" id="PTHR32154:SF0">
    <property type="entry name" value="PYRUVATE-FLAVODOXIN OXIDOREDUCTASE-RELATED"/>
    <property type="match status" value="1"/>
</dbReference>
<evidence type="ECO:0000256" key="6">
    <source>
        <dbReference type="ARBA" id="ARBA00023004"/>
    </source>
</evidence>
<keyword evidence="5 10" id="KW-0560">Oxidoreductase</keyword>
<accession>A0A5B1CHH3</accession>
<dbReference type="PROSITE" id="PS00198">
    <property type="entry name" value="4FE4S_FER_1"/>
    <property type="match status" value="1"/>
</dbReference>
<reference evidence="10 11" key="1">
    <citation type="submission" date="2019-08" db="EMBL/GenBank/DDBJ databases">
        <title>Deep-cultivation of Planctomycetes and their phenomic and genomic characterization uncovers novel biology.</title>
        <authorList>
            <person name="Wiegand S."/>
            <person name="Jogler M."/>
            <person name="Boedeker C."/>
            <person name="Pinto D."/>
            <person name="Vollmers J."/>
            <person name="Rivas-Marin E."/>
            <person name="Kohn T."/>
            <person name="Peeters S.H."/>
            <person name="Heuer A."/>
            <person name="Rast P."/>
            <person name="Oberbeckmann S."/>
            <person name="Bunk B."/>
            <person name="Jeske O."/>
            <person name="Meyerdierks A."/>
            <person name="Storesund J.E."/>
            <person name="Kallscheuer N."/>
            <person name="Luecker S."/>
            <person name="Lage O.M."/>
            <person name="Pohl T."/>
            <person name="Merkel B.J."/>
            <person name="Hornburger P."/>
            <person name="Mueller R.-W."/>
            <person name="Bruemmer F."/>
            <person name="Labrenz M."/>
            <person name="Spormann A.M."/>
            <person name="Op Den Camp H."/>
            <person name="Overmann J."/>
            <person name="Amann R."/>
            <person name="Jetten M.S.M."/>
            <person name="Mascher T."/>
            <person name="Medema M.H."/>
            <person name="Devos D.P."/>
            <person name="Kaster A.-K."/>
            <person name="Ovreas L."/>
            <person name="Rohde M."/>
            <person name="Galperin M.Y."/>
            <person name="Jogler C."/>
        </authorList>
    </citation>
    <scope>NUCLEOTIDE SEQUENCE [LARGE SCALE GENOMIC DNA]</scope>
    <source>
        <strain evidence="10 11">LF1</strain>
    </source>
</reference>
<feature type="domain" description="4Fe-4S ferredoxin-type" evidence="9">
    <location>
        <begin position="776"/>
        <end position="806"/>
    </location>
</feature>
<evidence type="ECO:0000313" key="10">
    <source>
        <dbReference type="EMBL" id="KAA1259179.1"/>
    </source>
</evidence>
<dbReference type="InterPro" id="IPR011766">
    <property type="entry name" value="TPP_enzyme_TPP-bd"/>
</dbReference>
<evidence type="ECO:0000256" key="2">
    <source>
        <dbReference type="ARBA" id="ARBA00022485"/>
    </source>
</evidence>
<dbReference type="Pfam" id="PF13370">
    <property type="entry name" value="Fer4_13"/>
    <property type="match status" value="1"/>
</dbReference>
<evidence type="ECO:0000256" key="3">
    <source>
        <dbReference type="ARBA" id="ARBA00022723"/>
    </source>
</evidence>
<dbReference type="GO" id="GO:0006979">
    <property type="term" value="P:response to oxidative stress"/>
    <property type="evidence" value="ECO:0007669"/>
    <property type="project" value="TreeGrafter"/>
</dbReference>
<feature type="domain" description="4Fe-4S ferredoxin-type" evidence="9">
    <location>
        <begin position="1572"/>
        <end position="1600"/>
    </location>
</feature>
<evidence type="ECO:0000256" key="5">
    <source>
        <dbReference type="ARBA" id="ARBA00023002"/>
    </source>
</evidence>
<keyword evidence="1" id="KW-0813">Transport</keyword>
<dbReference type="RefSeq" id="WP_068263027.1">
    <property type="nucleotide sequence ID" value="NZ_LWSK01000042.1"/>
</dbReference>
<keyword evidence="4" id="KW-0249">Electron transport</keyword>
<keyword evidence="7" id="KW-0411">Iron-sulfur</keyword>
<dbReference type="InterPro" id="IPR009014">
    <property type="entry name" value="Transketo_C/PFOR_II"/>
</dbReference>
<evidence type="ECO:0000313" key="11">
    <source>
        <dbReference type="Proteomes" id="UP000322699"/>
    </source>
</evidence>
<dbReference type="Gene3D" id="3.40.920.10">
    <property type="entry name" value="Pyruvate-ferredoxin oxidoreductase, PFOR, domain III"/>
    <property type="match status" value="1"/>
</dbReference>
<dbReference type="SUPFAM" id="SSF53323">
    <property type="entry name" value="Pyruvate-ferredoxin oxidoreductase, PFOR, domain III"/>
    <property type="match status" value="1"/>
</dbReference>
<dbReference type="SUPFAM" id="SSF54862">
    <property type="entry name" value="4Fe-4S ferredoxins"/>
    <property type="match status" value="1"/>
</dbReference>
<keyword evidence="2" id="KW-0004">4Fe-4S</keyword>
<dbReference type="Pfam" id="PF17147">
    <property type="entry name" value="PFOR_II"/>
    <property type="match status" value="1"/>
</dbReference>
<dbReference type="EMBL" id="VRLW01000001">
    <property type="protein sequence ID" value="KAA1259179.1"/>
    <property type="molecule type" value="Genomic_DNA"/>
</dbReference>
<dbReference type="GO" id="GO:0030976">
    <property type="term" value="F:thiamine pyrophosphate binding"/>
    <property type="evidence" value="ECO:0007669"/>
    <property type="project" value="InterPro"/>
</dbReference>
<evidence type="ECO:0000259" key="9">
    <source>
        <dbReference type="PROSITE" id="PS51379"/>
    </source>
</evidence>
<dbReference type="InterPro" id="IPR050722">
    <property type="entry name" value="Pyruvate:ferred/Flavod_OxRd"/>
</dbReference>
<dbReference type="GO" id="GO:0046872">
    <property type="term" value="F:metal ion binding"/>
    <property type="evidence" value="ECO:0007669"/>
    <property type="project" value="UniProtKB-KW"/>
</dbReference>
<keyword evidence="10" id="KW-0670">Pyruvate</keyword>
<dbReference type="InterPro" id="IPR019752">
    <property type="entry name" value="Pyrv/ketoisovalerate_OxRed_cat"/>
</dbReference>
<dbReference type="Proteomes" id="UP000322699">
    <property type="component" value="Unassembled WGS sequence"/>
</dbReference>
<comment type="caution">
    <text evidence="10">The sequence shown here is derived from an EMBL/GenBank/DDBJ whole genome shotgun (WGS) entry which is preliminary data.</text>
</comment>
<dbReference type="SUPFAM" id="SSF52922">
    <property type="entry name" value="TK C-terminal domain-like"/>
    <property type="match status" value="1"/>
</dbReference>
<evidence type="ECO:0000256" key="4">
    <source>
        <dbReference type="ARBA" id="ARBA00022982"/>
    </source>
</evidence>
<dbReference type="SUPFAM" id="SSF52518">
    <property type="entry name" value="Thiamin diphosphate-binding fold (THDP-binding)"/>
    <property type="match status" value="2"/>
</dbReference>
<dbReference type="CDD" id="cd07034">
    <property type="entry name" value="TPP_PYR_PFOR_IOR-alpha_like"/>
    <property type="match status" value="1"/>
</dbReference>
<dbReference type="OrthoDB" id="9794954at2"/>
<dbReference type="PROSITE" id="PS51379">
    <property type="entry name" value="4FE4S_FER_2"/>
    <property type="match status" value="3"/>
</dbReference>
<dbReference type="InterPro" id="IPR017896">
    <property type="entry name" value="4Fe4S_Fe-S-bd"/>
</dbReference>
<feature type="domain" description="4Fe-4S ferredoxin-type" evidence="9">
    <location>
        <begin position="914"/>
        <end position="943"/>
    </location>
</feature>
<feature type="compositionally biased region" description="Low complexity" evidence="8">
    <location>
        <begin position="1549"/>
        <end position="1566"/>
    </location>
</feature>
<dbReference type="InterPro" id="IPR002880">
    <property type="entry name" value="Pyrv_Fd/Flavodoxin_OxRdtase_N"/>
</dbReference>